<dbReference type="AlphaFoldDB" id="A0AAD3TTI6"/>
<sequence>MDFLKNAASQLGQQQQQQQQPQDGQQQQQQQQGGGGGLGGLVAGLAGGGNLGDKLNSMGGGGAQGEANEDYLDKGVDLVQQHILGEGPQDNETAAEQMKDEVISDMIRDKYKGVTGKDFPIPDKEQKFGGL</sequence>
<gene>
    <name evidence="2" type="ORF">CspeluHIS016_0304780</name>
</gene>
<name>A0AAD3TTI6_9TREE</name>
<dbReference type="PANTHER" id="PTHR40462">
    <property type="entry name" value="CHROMOSOME 1, WHOLE GENOME SHOTGUN SEQUENCE"/>
    <property type="match status" value="1"/>
</dbReference>
<feature type="compositionally biased region" description="Low complexity" evidence="1">
    <location>
        <begin position="10"/>
        <end position="31"/>
    </location>
</feature>
<proteinExistence type="predicted"/>
<dbReference type="Proteomes" id="UP001222932">
    <property type="component" value="Unassembled WGS sequence"/>
</dbReference>
<keyword evidence="3" id="KW-1185">Reference proteome</keyword>
<evidence type="ECO:0000313" key="2">
    <source>
        <dbReference type="EMBL" id="GMK56638.1"/>
    </source>
</evidence>
<dbReference type="EMBL" id="BTCM01000003">
    <property type="protein sequence ID" value="GMK56638.1"/>
    <property type="molecule type" value="Genomic_DNA"/>
</dbReference>
<reference evidence="2" key="1">
    <citation type="journal article" date="2023" name="BMC Genomics">
        <title>Chromosome-level genome assemblies of Cutaneotrichosporon spp. (Trichosporonales, Basidiomycota) reveal imbalanced evolution between nucleotide sequences and chromosome synteny.</title>
        <authorList>
            <person name="Kobayashi Y."/>
            <person name="Kayamori A."/>
            <person name="Aoki K."/>
            <person name="Shiwa Y."/>
            <person name="Matsutani M."/>
            <person name="Fujita N."/>
            <person name="Sugita T."/>
            <person name="Iwasaki W."/>
            <person name="Tanaka N."/>
            <person name="Takashima M."/>
        </authorList>
    </citation>
    <scope>NUCLEOTIDE SEQUENCE</scope>
    <source>
        <strain evidence="2">HIS016</strain>
    </source>
</reference>
<protein>
    <recommendedName>
        <fullName evidence="4">DNA damage-responsive protein 48</fullName>
    </recommendedName>
</protein>
<accession>A0AAD3TTI6</accession>
<reference evidence="2" key="2">
    <citation type="submission" date="2023-06" db="EMBL/GenBank/DDBJ databases">
        <authorList>
            <person name="Kobayashi Y."/>
            <person name="Kayamori A."/>
            <person name="Aoki K."/>
            <person name="Shiwa Y."/>
            <person name="Fujita N."/>
            <person name="Sugita T."/>
            <person name="Iwasaki W."/>
            <person name="Tanaka N."/>
            <person name="Takashima M."/>
        </authorList>
    </citation>
    <scope>NUCLEOTIDE SEQUENCE</scope>
    <source>
        <strain evidence="2">HIS016</strain>
    </source>
</reference>
<feature type="region of interest" description="Disordered" evidence="1">
    <location>
        <begin position="1"/>
        <end position="44"/>
    </location>
</feature>
<evidence type="ECO:0008006" key="4">
    <source>
        <dbReference type="Google" id="ProtNLM"/>
    </source>
</evidence>
<comment type="caution">
    <text evidence="2">The sequence shown here is derived from an EMBL/GenBank/DDBJ whole genome shotgun (WGS) entry which is preliminary data.</text>
</comment>
<evidence type="ECO:0000256" key="1">
    <source>
        <dbReference type="SAM" id="MobiDB-lite"/>
    </source>
</evidence>
<feature type="region of interest" description="Disordered" evidence="1">
    <location>
        <begin position="49"/>
        <end position="68"/>
    </location>
</feature>
<dbReference type="PANTHER" id="PTHR40462:SF1">
    <property type="entry name" value="EXPRESSED PROTEIN"/>
    <property type="match status" value="1"/>
</dbReference>
<evidence type="ECO:0000313" key="3">
    <source>
        <dbReference type="Proteomes" id="UP001222932"/>
    </source>
</evidence>
<organism evidence="2 3">
    <name type="scientific">Cutaneotrichosporon spelunceum</name>
    <dbReference type="NCBI Taxonomy" id="1672016"/>
    <lineage>
        <taxon>Eukaryota</taxon>
        <taxon>Fungi</taxon>
        <taxon>Dikarya</taxon>
        <taxon>Basidiomycota</taxon>
        <taxon>Agaricomycotina</taxon>
        <taxon>Tremellomycetes</taxon>
        <taxon>Trichosporonales</taxon>
        <taxon>Trichosporonaceae</taxon>
        <taxon>Cutaneotrichosporon</taxon>
    </lineage>
</organism>
<feature type="compositionally biased region" description="Gly residues" evidence="1">
    <location>
        <begin position="32"/>
        <end position="44"/>
    </location>
</feature>